<name>A0ACC0UTY3_9HYPO</name>
<sequence length="521" mass="56155">MGFNISALWKAPKLNPITRKAKSLPILNPVNPYGRVFFFSWLGFMLAFWAWYTFPPLLTVTIRDDLGLTEAEVANSNIVSLIATLLLRFISGPLCDQFGPRNVYVALLFIGCLPVGLAPLVKDATGLYVSRFFLGILGATFVPCQVWCTGFFDKNIVGTANSFAGGFGNAGGGLTYLLMPAIFDSFVHDHGMSAHKAWRVTFVVPLLCLIACGIGMLFLCPETPLGPWKDRLRRMEENLEAHGISKSPHATDRMRPSVHASDESAPDEEKGTGAGTDSSRKTSFEKEQGIFRAEAIQTARGEMVVKPSFRDTLSVVFSPQTLFHVATYTCSFGGELAINSILGSYYKKNFPRLGQTDASNYASVFGFLNFVTRPLGGIVADILYRRFGGSLWAKKFWITACGLATGSLLIVIGTVDPREDSGHGVATMLGLVAAMAIFHEAGNGANFALVPHVHPSANGVLSGATGAGGNLGGVVFAIIFRFMNRSRDYAGGFWVIGAINIALNVAVCWIRPVPRGQVGGS</sequence>
<evidence type="ECO:0000313" key="1">
    <source>
        <dbReference type="EMBL" id="KAI9897538.1"/>
    </source>
</evidence>
<proteinExistence type="predicted"/>
<gene>
    <name evidence="1" type="ORF">N3K66_007394</name>
</gene>
<dbReference type="EMBL" id="CM047946">
    <property type="protein sequence ID" value="KAI9897538.1"/>
    <property type="molecule type" value="Genomic_DNA"/>
</dbReference>
<keyword evidence="2" id="KW-1185">Reference proteome</keyword>
<reference evidence="1" key="1">
    <citation type="submission" date="2022-10" db="EMBL/GenBank/DDBJ databases">
        <title>Complete Genome of Trichothecium roseum strain YXFP-22015, a Plant Pathogen Isolated from Citrus.</title>
        <authorList>
            <person name="Wang Y."/>
            <person name="Zhu L."/>
        </authorList>
    </citation>
    <scope>NUCLEOTIDE SEQUENCE</scope>
    <source>
        <strain evidence="1">YXFP-22015</strain>
    </source>
</reference>
<protein>
    <submittedName>
        <fullName evidence="1">Uncharacterized protein</fullName>
    </submittedName>
</protein>
<organism evidence="1 2">
    <name type="scientific">Trichothecium roseum</name>
    <dbReference type="NCBI Taxonomy" id="47278"/>
    <lineage>
        <taxon>Eukaryota</taxon>
        <taxon>Fungi</taxon>
        <taxon>Dikarya</taxon>
        <taxon>Ascomycota</taxon>
        <taxon>Pezizomycotina</taxon>
        <taxon>Sordariomycetes</taxon>
        <taxon>Hypocreomycetidae</taxon>
        <taxon>Hypocreales</taxon>
        <taxon>Hypocreales incertae sedis</taxon>
        <taxon>Trichothecium</taxon>
    </lineage>
</organism>
<evidence type="ECO:0000313" key="2">
    <source>
        <dbReference type="Proteomes" id="UP001163324"/>
    </source>
</evidence>
<dbReference type="Proteomes" id="UP001163324">
    <property type="component" value="Chromosome 7"/>
</dbReference>
<accession>A0ACC0UTY3</accession>
<comment type="caution">
    <text evidence="1">The sequence shown here is derived from an EMBL/GenBank/DDBJ whole genome shotgun (WGS) entry which is preliminary data.</text>
</comment>